<dbReference type="OrthoDB" id="1432662at2"/>
<evidence type="ECO:0000259" key="1">
    <source>
        <dbReference type="Pfam" id="PF16242"/>
    </source>
</evidence>
<dbReference type="Proteomes" id="UP000298588">
    <property type="component" value="Chromosome"/>
</dbReference>
<accession>A0A4D7QIS6</accession>
<gene>
    <name evidence="2" type="ORF">E8L99_18240</name>
</gene>
<dbReference type="PANTHER" id="PTHR34818">
    <property type="entry name" value="PROTEIN BLI-3"/>
    <property type="match status" value="1"/>
</dbReference>
<evidence type="ECO:0000313" key="2">
    <source>
        <dbReference type="EMBL" id="QCK87560.1"/>
    </source>
</evidence>
<dbReference type="Pfam" id="PF16242">
    <property type="entry name" value="Pyrid_ox_like"/>
    <property type="match status" value="1"/>
</dbReference>
<dbReference type="SUPFAM" id="SSF50475">
    <property type="entry name" value="FMN-binding split barrel"/>
    <property type="match status" value="1"/>
</dbReference>
<sequence>MPTPQELEDAFWTHLRSDMTVMVGLASEKGETRPLTAQVDGDANAGPIWFFTSRETGLFQKLHGQQPAILTFVSKGHDVFASVSGSIMLDNDRAVIDRLWNTFVAAWYEGGKADPKLALLRFDPQEGQIWENGSSLLAGIKMMLGIDPKADYRDKVATVRMD</sequence>
<name>A0A4D7QIS6_9HYPH</name>
<dbReference type="RefSeq" id="WP_137100889.1">
    <property type="nucleotide sequence ID" value="NZ_CP039865.1"/>
</dbReference>
<dbReference type="InterPro" id="IPR038725">
    <property type="entry name" value="YdaG_split_barrel_FMN-bd"/>
</dbReference>
<dbReference type="AlphaFoldDB" id="A0A4D7QIS6"/>
<dbReference type="PANTHER" id="PTHR34818:SF1">
    <property type="entry name" value="PROTEIN BLI-3"/>
    <property type="match status" value="1"/>
</dbReference>
<dbReference type="InterPro" id="IPR012349">
    <property type="entry name" value="Split_barrel_FMN-bd"/>
</dbReference>
<dbReference type="InterPro" id="IPR052917">
    <property type="entry name" value="Stress-Dev_Protein"/>
</dbReference>
<keyword evidence="3" id="KW-1185">Reference proteome</keyword>
<feature type="domain" description="General stress protein FMN-binding split barrel" evidence="1">
    <location>
        <begin position="9"/>
        <end position="143"/>
    </location>
</feature>
<dbReference type="EMBL" id="CP039865">
    <property type="protein sequence ID" value="QCK87560.1"/>
    <property type="molecule type" value="Genomic_DNA"/>
</dbReference>
<reference evidence="2 3" key="1">
    <citation type="submission" date="2019-04" db="EMBL/GenBank/DDBJ databases">
        <title>Phreatobacter aquaticus sp. nov.</title>
        <authorList>
            <person name="Choi A."/>
            <person name="Baek K."/>
        </authorList>
    </citation>
    <scope>NUCLEOTIDE SEQUENCE [LARGE SCALE GENOMIC DNA]</scope>
    <source>
        <strain evidence="2 3">NMCR1094</strain>
    </source>
</reference>
<proteinExistence type="predicted"/>
<evidence type="ECO:0000313" key="3">
    <source>
        <dbReference type="Proteomes" id="UP000298588"/>
    </source>
</evidence>
<dbReference type="Gene3D" id="2.30.110.10">
    <property type="entry name" value="Electron Transport, Fmn-binding Protein, Chain A"/>
    <property type="match status" value="1"/>
</dbReference>
<dbReference type="KEGG" id="paqt:E8L99_18240"/>
<organism evidence="2 3">
    <name type="scientific">Phreatobacter aquaticus</name>
    <dbReference type="NCBI Taxonomy" id="2570229"/>
    <lineage>
        <taxon>Bacteria</taxon>
        <taxon>Pseudomonadati</taxon>
        <taxon>Pseudomonadota</taxon>
        <taxon>Alphaproteobacteria</taxon>
        <taxon>Hyphomicrobiales</taxon>
        <taxon>Phreatobacteraceae</taxon>
        <taxon>Phreatobacter</taxon>
    </lineage>
</organism>
<protein>
    <submittedName>
        <fullName evidence="2">General stress protein</fullName>
    </submittedName>
</protein>